<dbReference type="SUPFAM" id="SSF51182">
    <property type="entry name" value="RmlC-like cupins"/>
    <property type="match status" value="1"/>
</dbReference>
<dbReference type="EMBL" id="CP042433">
    <property type="protein sequence ID" value="QEC56745.1"/>
    <property type="molecule type" value="Genomic_DNA"/>
</dbReference>
<gene>
    <name evidence="1" type="ORF">FSB75_12830</name>
</gene>
<name>A0A5B8UL52_9BACT</name>
<sequence>MLQGALDVMLNGKWTTFKQGETVTVPKGAAHPEEMRPVNPPPFAVSVLNRIGKWKGIKI</sequence>
<dbReference type="RefSeq" id="WP_146788095.1">
    <property type="nucleotide sequence ID" value="NZ_BAABIO010000003.1"/>
</dbReference>
<dbReference type="Proteomes" id="UP000321204">
    <property type="component" value="Chromosome"/>
</dbReference>
<dbReference type="InterPro" id="IPR011051">
    <property type="entry name" value="RmlC_Cupin_sf"/>
</dbReference>
<protein>
    <submittedName>
        <fullName evidence="1">Cupin domain-containing protein</fullName>
    </submittedName>
</protein>
<reference evidence="1 2" key="1">
    <citation type="journal article" date="2015" name="Int. J. Syst. Evol. Microbiol.">
        <title>Flavisolibacter ginsenosidimutans sp. nov., with ginsenoside-converting activity isolated from soil used for cultivating ginseng.</title>
        <authorList>
            <person name="Zhao Y."/>
            <person name="Liu Q."/>
            <person name="Kang M.S."/>
            <person name="Jin F."/>
            <person name="Yu H."/>
            <person name="Im W.T."/>
        </authorList>
    </citation>
    <scope>NUCLEOTIDE SEQUENCE [LARGE SCALE GENOMIC DNA]</scope>
    <source>
        <strain evidence="1 2">Gsoil 636</strain>
    </source>
</reference>
<proteinExistence type="predicted"/>
<dbReference type="OrthoDB" id="1423961at2"/>
<dbReference type="AlphaFoldDB" id="A0A5B8UL52"/>
<keyword evidence="2" id="KW-1185">Reference proteome</keyword>
<evidence type="ECO:0000313" key="1">
    <source>
        <dbReference type="EMBL" id="QEC56745.1"/>
    </source>
</evidence>
<evidence type="ECO:0000313" key="2">
    <source>
        <dbReference type="Proteomes" id="UP000321204"/>
    </source>
</evidence>
<accession>A0A5B8UL52</accession>
<dbReference type="KEGG" id="fgg:FSB75_12830"/>
<organism evidence="1 2">
    <name type="scientific">Flavisolibacter ginsenosidimutans</name>
    <dbReference type="NCBI Taxonomy" id="661481"/>
    <lineage>
        <taxon>Bacteria</taxon>
        <taxon>Pseudomonadati</taxon>
        <taxon>Bacteroidota</taxon>
        <taxon>Chitinophagia</taxon>
        <taxon>Chitinophagales</taxon>
        <taxon>Chitinophagaceae</taxon>
        <taxon>Flavisolibacter</taxon>
    </lineage>
</organism>